<dbReference type="Pfam" id="PF00672">
    <property type="entry name" value="HAMP"/>
    <property type="match status" value="1"/>
</dbReference>
<dbReference type="InterPro" id="IPR003594">
    <property type="entry name" value="HATPase_dom"/>
</dbReference>
<keyword evidence="6" id="KW-0812">Transmembrane</keyword>
<dbReference type="SMART" id="SM00304">
    <property type="entry name" value="HAMP"/>
    <property type="match status" value="1"/>
</dbReference>
<protein>
    <submittedName>
        <fullName evidence="9">Sensor histidine kinase</fullName>
    </submittedName>
</protein>
<dbReference type="InterPro" id="IPR050640">
    <property type="entry name" value="Bact_2-comp_sensor_kinase"/>
</dbReference>
<dbReference type="GO" id="GO:0000155">
    <property type="term" value="F:phosphorelay sensor kinase activity"/>
    <property type="evidence" value="ECO:0007669"/>
    <property type="project" value="InterPro"/>
</dbReference>
<dbReference type="Gene3D" id="3.30.565.10">
    <property type="entry name" value="Histidine kinase-like ATPase, C-terminal domain"/>
    <property type="match status" value="1"/>
</dbReference>
<name>A0A411ZN58_9FIRM</name>
<dbReference type="InterPro" id="IPR010559">
    <property type="entry name" value="Sig_transdc_His_kin_internal"/>
</dbReference>
<dbReference type="Pfam" id="PF06580">
    <property type="entry name" value="His_kinase"/>
    <property type="match status" value="1"/>
</dbReference>
<comment type="subcellular location">
    <subcellularLocation>
        <location evidence="1">Membrane</location>
    </subcellularLocation>
</comment>
<dbReference type="GO" id="GO:0016020">
    <property type="term" value="C:membrane"/>
    <property type="evidence" value="ECO:0007669"/>
    <property type="project" value="UniProtKB-SubCell"/>
</dbReference>
<dbReference type="SUPFAM" id="SSF55874">
    <property type="entry name" value="ATPase domain of HSP90 chaperone/DNA topoisomerase II/histidine kinase"/>
    <property type="match status" value="1"/>
</dbReference>
<dbReference type="SUPFAM" id="SSF158472">
    <property type="entry name" value="HAMP domain-like"/>
    <property type="match status" value="1"/>
</dbReference>
<evidence type="ECO:0000259" key="8">
    <source>
        <dbReference type="PROSITE" id="PS50885"/>
    </source>
</evidence>
<feature type="coiled-coil region" evidence="5">
    <location>
        <begin position="356"/>
        <end position="390"/>
    </location>
</feature>
<evidence type="ECO:0000256" key="7">
    <source>
        <dbReference type="SAM" id="SignalP"/>
    </source>
</evidence>
<keyword evidence="5" id="KW-0175">Coiled coil</keyword>
<evidence type="ECO:0000256" key="3">
    <source>
        <dbReference type="ARBA" id="ARBA00022679"/>
    </source>
</evidence>
<dbReference type="PANTHER" id="PTHR34220">
    <property type="entry name" value="SENSOR HISTIDINE KINASE YPDA"/>
    <property type="match status" value="1"/>
</dbReference>
<keyword evidence="7" id="KW-0732">Signal</keyword>
<feature type="signal peptide" evidence="7">
    <location>
        <begin position="1"/>
        <end position="23"/>
    </location>
</feature>
<keyword evidence="6" id="KW-1133">Transmembrane helix</keyword>
<dbReference type="Pfam" id="PF02518">
    <property type="entry name" value="HATPase_c"/>
    <property type="match status" value="1"/>
</dbReference>
<dbReference type="InterPro" id="IPR036890">
    <property type="entry name" value="HATPase_C_sf"/>
</dbReference>
<feature type="transmembrane region" description="Helical" evidence="6">
    <location>
        <begin position="305"/>
        <end position="324"/>
    </location>
</feature>
<dbReference type="PANTHER" id="PTHR34220:SF7">
    <property type="entry name" value="SENSOR HISTIDINE KINASE YPDA"/>
    <property type="match status" value="1"/>
</dbReference>
<feature type="chain" id="PRO_5038589531" evidence="7">
    <location>
        <begin position="24"/>
        <end position="595"/>
    </location>
</feature>
<evidence type="ECO:0000256" key="5">
    <source>
        <dbReference type="SAM" id="Coils"/>
    </source>
</evidence>
<feature type="domain" description="HAMP" evidence="8">
    <location>
        <begin position="330"/>
        <end position="378"/>
    </location>
</feature>
<accession>A0A411ZN58</accession>
<dbReference type="AlphaFoldDB" id="A0A411ZN58"/>
<keyword evidence="2" id="KW-0597">Phosphoprotein</keyword>
<evidence type="ECO:0000256" key="2">
    <source>
        <dbReference type="ARBA" id="ARBA00022553"/>
    </source>
</evidence>
<dbReference type="InterPro" id="IPR003660">
    <property type="entry name" value="HAMP_dom"/>
</dbReference>
<keyword evidence="6" id="KW-0472">Membrane</keyword>
<feature type="coiled-coil region" evidence="5">
    <location>
        <begin position="46"/>
        <end position="73"/>
    </location>
</feature>
<evidence type="ECO:0000256" key="6">
    <source>
        <dbReference type="SAM" id="Phobius"/>
    </source>
</evidence>
<dbReference type="RefSeq" id="WP_118044740.1">
    <property type="nucleotide sequence ID" value="NZ_QRSS01000011.1"/>
</dbReference>
<reference evidence="9 10" key="1">
    <citation type="submission" date="2018-08" db="EMBL/GenBank/DDBJ databases">
        <title>A genome reference for cultivated species of the human gut microbiota.</title>
        <authorList>
            <person name="Zou Y."/>
            <person name="Xue W."/>
            <person name="Luo G."/>
        </authorList>
    </citation>
    <scope>NUCLEOTIDE SEQUENCE [LARGE SCALE GENOMIC DNA]</scope>
    <source>
        <strain evidence="9 10">AF29-2BH</strain>
    </source>
</reference>
<evidence type="ECO:0000313" key="10">
    <source>
        <dbReference type="Proteomes" id="UP000283585"/>
    </source>
</evidence>
<keyword evidence="3" id="KW-0808">Transferase</keyword>
<dbReference type="EMBL" id="QRSS01000011">
    <property type="protein sequence ID" value="RGQ04261.1"/>
    <property type="molecule type" value="Genomic_DNA"/>
</dbReference>
<dbReference type="CDD" id="cd06225">
    <property type="entry name" value="HAMP"/>
    <property type="match status" value="1"/>
</dbReference>
<gene>
    <name evidence="9" type="ORF">DWZ12_10300</name>
</gene>
<evidence type="ECO:0000313" key="9">
    <source>
        <dbReference type="EMBL" id="RGQ04261.1"/>
    </source>
</evidence>
<proteinExistence type="predicted"/>
<sequence length="595" mass="69018">MNIHSFKFKISVILMLCTLLPLAAATQLLSFYAEKNTITQAKEDIALSMEAQIQNMENVLKSVEDMQQDMKNDALIYEFANQTRIMSNEIRQNYCRKVFQQLKYYQDRIAAVKVTNEVHSAYVYLPGQRMLFASNLTYFEDFTLWDVDFLNQYNTYGEEMLNRWIPTVPVSYETIHHPETWDKYSKLLTYCDVVRNNTGRIIAVFALNLKPEFLETYYNGIQNINGREIIVCDKDGTVYSGDTNDLRYYQEKYADGLATHLDSEEIVRDDAKLVVTRTSAYTGWTFVSFASRKELLQSVKAIKLLLYKIVLLSAVGALLLSRFLSGYMYRPLKSLISYMRKVRKGDFSVRIEEKRKDEFEEVYSGFNRMLDELNNTMNNLETEKLLNKEAKIHILQEQINPHFLYNTLDTIFSMAKIKGEEAIAKMVFSLSKFFRISLSDGKNIVTLREASELFENYLSIQEIRFPGKFDYQINIPEELMTYMVPKFLLQPFVENSISHGLERSAGKGTLYIEGKEKNGILYFLVEDNGKGIPEEKLKDIQKVLEENTSSEYFAVSNINSLIKLKYGSGYGVTITSKYEEWTKVQIVMPANMERV</sequence>
<dbReference type="PROSITE" id="PS50885">
    <property type="entry name" value="HAMP"/>
    <property type="match status" value="1"/>
</dbReference>
<evidence type="ECO:0000256" key="1">
    <source>
        <dbReference type="ARBA" id="ARBA00004370"/>
    </source>
</evidence>
<evidence type="ECO:0000256" key="4">
    <source>
        <dbReference type="ARBA" id="ARBA00022777"/>
    </source>
</evidence>
<dbReference type="Gene3D" id="6.10.340.10">
    <property type="match status" value="1"/>
</dbReference>
<keyword evidence="4 9" id="KW-0418">Kinase</keyword>
<organism evidence="9 10">
    <name type="scientific">Blautia obeum</name>
    <dbReference type="NCBI Taxonomy" id="40520"/>
    <lineage>
        <taxon>Bacteria</taxon>
        <taxon>Bacillati</taxon>
        <taxon>Bacillota</taxon>
        <taxon>Clostridia</taxon>
        <taxon>Lachnospirales</taxon>
        <taxon>Lachnospiraceae</taxon>
        <taxon>Blautia</taxon>
    </lineage>
</organism>
<dbReference type="Proteomes" id="UP000283585">
    <property type="component" value="Unassembled WGS sequence"/>
</dbReference>
<comment type="caution">
    <text evidence="9">The sequence shown here is derived from an EMBL/GenBank/DDBJ whole genome shotgun (WGS) entry which is preliminary data.</text>
</comment>